<dbReference type="InParanoid" id="A0A674DAA6"/>
<evidence type="ECO:0000313" key="3">
    <source>
        <dbReference type="Proteomes" id="UP000472277"/>
    </source>
</evidence>
<dbReference type="Gene3D" id="1.10.287.210">
    <property type="match status" value="1"/>
</dbReference>
<organism evidence="2 3">
    <name type="scientific">Salmo trutta</name>
    <name type="common">Brown trout</name>
    <dbReference type="NCBI Taxonomy" id="8032"/>
    <lineage>
        <taxon>Eukaryota</taxon>
        <taxon>Metazoa</taxon>
        <taxon>Chordata</taxon>
        <taxon>Craniata</taxon>
        <taxon>Vertebrata</taxon>
        <taxon>Euteleostomi</taxon>
        <taxon>Actinopterygii</taxon>
        <taxon>Neopterygii</taxon>
        <taxon>Teleostei</taxon>
        <taxon>Protacanthopterygii</taxon>
        <taxon>Salmoniformes</taxon>
        <taxon>Salmonidae</taxon>
        <taxon>Salmoninae</taxon>
        <taxon>Salmo</taxon>
    </lineage>
</organism>
<dbReference type="PANTHER" id="PTHR10424:SF73">
    <property type="entry name" value="ENDOGENOUS RETROVIRUS GROUP FC1 ENV POLYPROTEIN-RELATED"/>
    <property type="match status" value="1"/>
</dbReference>
<accession>A0A674DAA6</accession>
<dbReference type="SUPFAM" id="SSF58069">
    <property type="entry name" value="Virus ectodomain"/>
    <property type="match status" value="1"/>
</dbReference>
<evidence type="ECO:0008006" key="4">
    <source>
        <dbReference type="Google" id="ProtNLM"/>
    </source>
</evidence>
<evidence type="ECO:0000256" key="1">
    <source>
        <dbReference type="ARBA" id="ARBA00023157"/>
    </source>
</evidence>
<dbReference type="OMA" id="LECCITI"/>
<dbReference type="Ensembl" id="ENSSTUT00000098733.1">
    <property type="protein sequence ID" value="ENSSTUP00000092643.1"/>
    <property type="gene ID" value="ENSSTUG00000040871.1"/>
</dbReference>
<protein>
    <recommendedName>
        <fullName evidence="4">ERVV2 protein</fullName>
    </recommendedName>
</protein>
<dbReference type="AlphaFoldDB" id="A0A674DAA6"/>
<dbReference type="GeneTree" id="ENSGT00970000193754"/>
<name>A0A674DAA6_SALTR</name>
<dbReference type="PANTHER" id="PTHR10424">
    <property type="entry name" value="VIRAL ENVELOPE PROTEIN"/>
    <property type="match status" value="1"/>
</dbReference>
<dbReference type="InterPro" id="IPR018154">
    <property type="entry name" value="TLV/ENV_coat_polyprotein"/>
</dbReference>
<sequence>MWVVSPFLTQRCIIINMANSLEILANSTIESLELITAEMVAIRTVAMQNRLTLDCLLSEQGGTCAVIDAECCTYIPDNSEEITD</sequence>
<dbReference type="Pfam" id="PF00429">
    <property type="entry name" value="TLV_coat"/>
    <property type="match status" value="1"/>
</dbReference>
<keyword evidence="3" id="KW-1185">Reference proteome</keyword>
<proteinExistence type="predicted"/>
<dbReference type="Proteomes" id="UP000472277">
    <property type="component" value="Chromosome 34"/>
</dbReference>
<reference evidence="2" key="2">
    <citation type="submission" date="2025-09" db="UniProtKB">
        <authorList>
            <consortium name="Ensembl"/>
        </authorList>
    </citation>
    <scope>IDENTIFICATION</scope>
</reference>
<evidence type="ECO:0000313" key="2">
    <source>
        <dbReference type="Ensembl" id="ENSSTUP00000092643.1"/>
    </source>
</evidence>
<reference evidence="2" key="1">
    <citation type="submission" date="2025-08" db="UniProtKB">
        <authorList>
            <consortium name="Ensembl"/>
        </authorList>
    </citation>
    <scope>IDENTIFICATION</scope>
</reference>
<keyword evidence="1" id="KW-1015">Disulfide bond</keyword>